<dbReference type="Proteomes" id="UP001163835">
    <property type="component" value="Unassembled WGS sequence"/>
</dbReference>
<proteinExistence type="predicted"/>
<evidence type="ECO:0000313" key="1">
    <source>
        <dbReference type="EMBL" id="KAJ3811240.1"/>
    </source>
</evidence>
<evidence type="ECO:0000313" key="2">
    <source>
        <dbReference type="Proteomes" id="UP001163835"/>
    </source>
</evidence>
<gene>
    <name evidence="1" type="ORF">F5876DRAFT_88435</name>
</gene>
<protein>
    <submittedName>
        <fullName evidence="1">TLC domain-containing protein</fullName>
    </submittedName>
</protein>
<sequence length="363" mass="42489">MNDEPIRDRLPQYLLPFFSLSSPTDTPANPDSFPNSQHYRTDPKDLWLVITIIAVYAILRDALRLGVFEPFARWKLSRDIQLQRKHTGKPNGNTSVSTNGNGHSNSKLIPTKAERRKLHRSVLRFAEQGWSVVYYTLQWGFGLYVYRNLPTRVLDPVDAWIGYPHVALAAPVKIYYLTQLAFYLHQMLILNAEARRKDHVQMMTHHIITVFLMWASYYYNLTRIGCLIMLLMDLCDIFLPLAKMLRYLNLPQIYPDLTFGTFMLTWFVTRHVLFPIAIQSTIFDMRRLIPFDWDPERGYYHTLGSHTMFYLCLLVLEVMQMIWFTMIVRVAWKVVTGEGATDVRSDEEGEYEDDSGDIENKEE</sequence>
<reference evidence="1" key="1">
    <citation type="submission" date="2022-09" db="EMBL/GenBank/DDBJ databases">
        <title>A Global Phylogenomic Analysis of the Shiitake Genus Lentinula.</title>
        <authorList>
            <consortium name="DOE Joint Genome Institute"/>
            <person name="Sierra-Patev S."/>
            <person name="Min B."/>
            <person name="Naranjo-Ortiz M."/>
            <person name="Looney B."/>
            <person name="Konkel Z."/>
            <person name="Slot J.C."/>
            <person name="Sakamoto Y."/>
            <person name="Steenwyk J.L."/>
            <person name="Rokas A."/>
            <person name="Carro J."/>
            <person name="Camarero S."/>
            <person name="Ferreira P."/>
            <person name="Molpeceres G."/>
            <person name="Ruiz-Duenas F.J."/>
            <person name="Serrano A."/>
            <person name="Henrissat B."/>
            <person name="Drula E."/>
            <person name="Hughes K.W."/>
            <person name="Mata J.L."/>
            <person name="Ishikawa N.K."/>
            <person name="Vargas-Isla R."/>
            <person name="Ushijima S."/>
            <person name="Smith C.A."/>
            <person name="Ahrendt S."/>
            <person name="Andreopoulos W."/>
            <person name="He G."/>
            <person name="Labutti K."/>
            <person name="Lipzen A."/>
            <person name="Ng V."/>
            <person name="Riley R."/>
            <person name="Sandor L."/>
            <person name="Barry K."/>
            <person name="Martinez A.T."/>
            <person name="Xiao Y."/>
            <person name="Gibbons J.G."/>
            <person name="Terashima K."/>
            <person name="Grigoriev I.V."/>
            <person name="Hibbett D.S."/>
        </authorList>
    </citation>
    <scope>NUCLEOTIDE SEQUENCE</scope>
    <source>
        <strain evidence="1">TMI1499</strain>
    </source>
</reference>
<keyword evidence="2" id="KW-1185">Reference proteome</keyword>
<accession>A0ACC1U2J0</accession>
<organism evidence="1 2">
    <name type="scientific">Lentinula aff. lateritia</name>
    <dbReference type="NCBI Taxonomy" id="2804960"/>
    <lineage>
        <taxon>Eukaryota</taxon>
        <taxon>Fungi</taxon>
        <taxon>Dikarya</taxon>
        <taxon>Basidiomycota</taxon>
        <taxon>Agaricomycotina</taxon>
        <taxon>Agaricomycetes</taxon>
        <taxon>Agaricomycetidae</taxon>
        <taxon>Agaricales</taxon>
        <taxon>Marasmiineae</taxon>
        <taxon>Omphalotaceae</taxon>
        <taxon>Lentinula</taxon>
    </lineage>
</organism>
<name>A0ACC1U2J0_9AGAR</name>
<comment type="caution">
    <text evidence="1">The sequence shown here is derived from an EMBL/GenBank/DDBJ whole genome shotgun (WGS) entry which is preliminary data.</text>
</comment>
<dbReference type="EMBL" id="MU795067">
    <property type="protein sequence ID" value="KAJ3811240.1"/>
    <property type="molecule type" value="Genomic_DNA"/>
</dbReference>